<dbReference type="InterPro" id="IPR014043">
    <property type="entry name" value="Acyl_transferase_dom"/>
</dbReference>
<dbReference type="RefSeq" id="WP_275030127.1">
    <property type="nucleotide sequence ID" value="NZ_CP118615.1"/>
</dbReference>
<evidence type="ECO:0000256" key="2">
    <source>
        <dbReference type="ARBA" id="ARBA00022553"/>
    </source>
</evidence>
<dbReference type="SUPFAM" id="SSF52151">
    <property type="entry name" value="FabD/lysophospholipase-like"/>
    <property type="match status" value="1"/>
</dbReference>
<feature type="domain" description="Malonyl-CoA:ACP transacylase (MAT)" evidence="3">
    <location>
        <begin position="14"/>
        <end position="307"/>
    </location>
</feature>
<evidence type="ECO:0000259" key="3">
    <source>
        <dbReference type="SMART" id="SM00827"/>
    </source>
</evidence>
<dbReference type="InterPro" id="IPR016036">
    <property type="entry name" value="Malonyl_transacylase_ACP-bd"/>
</dbReference>
<proteinExistence type="predicted"/>
<dbReference type="GO" id="GO:0016746">
    <property type="term" value="F:acyltransferase activity"/>
    <property type="evidence" value="ECO:0007669"/>
    <property type="project" value="UniProtKB-KW"/>
</dbReference>
<evidence type="ECO:0000313" key="4">
    <source>
        <dbReference type="EMBL" id="WDZ83569.1"/>
    </source>
</evidence>
<dbReference type="Pfam" id="PF00698">
    <property type="entry name" value="Acyl_transf_1"/>
    <property type="match status" value="1"/>
</dbReference>
<evidence type="ECO:0000256" key="1">
    <source>
        <dbReference type="ARBA" id="ARBA00022450"/>
    </source>
</evidence>
<keyword evidence="1" id="KW-0596">Phosphopantetheine</keyword>
<keyword evidence="5" id="KW-1185">Reference proteome</keyword>
<dbReference type="PANTHER" id="PTHR43775">
    <property type="entry name" value="FATTY ACID SYNTHASE"/>
    <property type="match status" value="1"/>
</dbReference>
<organism evidence="4 5">
    <name type="scientific">Micromonospora cathayae</name>
    <dbReference type="NCBI Taxonomy" id="3028804"/>
    <lineage>
        <taxon>Bacteria</taxon>
        <taxon>Bacillati</taxon>
        <taxon>Actinomycetota</taxon>
        <taxon>Actinomycetes</taxon>
        <taxon>Micromonosporales</taxon>
        <taxon>Micromonosporaceae</taxon>
        <taxon>Micromonospora</taxon>
    </lineage>
</organism>
<gene>
    <name evidence="4" type="ORF">PVK37_24355</name>
</gene>
<dbReference type="SMART" id="SM00827">
    <property type="entry name" value="PKS_AT"/>
    <property type="match status" value="1"/>
</dbReference>
<dbReference type="InterPro" id="IPR050091">
    <property type="entry name" value="PKS_NRPS_Biosynth_Enz"/>
</dbReference>
<protein>
    <submittedName>
        <fullName evidence="4">Acyltransferase domain-containing protein</fullName>
    </submittedName>
</protein>
<dbReference type="Proteomes" id="UP001219605">
    <property type="component" value="Chromosome"/>
</dbReference>
<sequence length="338" mass="35569">MVTTTSRPRAVALMFPGQGAQHVRMAAGLYGWEEVFTSVLDRAFALLGPEGPAIRRDWLADGPPDLLDDATRAQPLLYAVDYALGRTVLSWGVRPVALLGHSVGELAAATLAGVLDFADGVRLIRDRVASCRLAPPGGMLAVAATPDEVAAHLGDGVAVAAVNAPRQLLLAGPAAPLAAAERALRAEGRACLPVRSRQPFHSPAMTAAAESSLEQWRLTRLRPPRRTVYSAYLGDVLTAAHACDPRFWARQPVDPVLFGPTLDRLLAAGDVLLVEAGPGRGLTALASRHRAVASGASAVVAMLPARPGGPDDDRDALRLAARRIAVEAQLAHEVVLPR</sequence>
<dbReference type="InterPro" id="IPR001227">
    <property type="entry name" value="Ac_transferase_dom_sf"/>
</dbReference>
<dbReference type="SUPFAM" id="SSF55048">
    <property type="entry name" value="Probable ACP-binding domain of malonyl-CoA ACP transacylase"/>
    <property type="match status" value="1"/>
</dbReference>
<dbReference type="Gene3D" id="3.40.366.10">
    <property type="entry name" value="Malonyl-Coenzyme A Acyl Carrier Protein, domain 2"/>
    <property type="match status" value="1"/>
</dbReference>
<dbReference type="EMBL" id="CP118615">
    <property type="protein sequence ID" value="WDZ83569.1"/>
    <property type="molecule type" value="Genomic_DNA"/>
</dbReference>
<keyword evidence="4" id="KW-0012">Acyltransferase</keyword>
<reference evidence="4 5" key="1">
    <citation type="submission" date="2023-02" db="EMBL/GenBank/DDBJ databases">
        <authorList>
            <person name="Mo P."/>
        </authorList>
    </citation>
    <scope>NUCLEOTIDE SEQUENCE [LARGE SCALE GENOMIC DNA]</scope>
    <source>
        <strain evidence="4 5">HUAS 3</strain>
    </source>
</reference>
<dbReference type="PANTHER" id="PTHR43775:SF37">
    <property type="entry name" value="SI:DKEY-61P9.11"/>
    <property type="match status" value="1"/>
</dbReference>
<accession>A0ABY7ZKQ4</accession>
<keyword evidence="2" id="KW-0597">Phosphoprotein</keyword>
<name>A0ABY7ZKQ4_9ACTN</name>
<keyword evidence="4" id="KW-0808">Transferase</keyword>
<evidence type="ECO:0000313" key="5">
    <source>
        <dbReference type="Proteomes" id="UP001219605"/>
    </source>
</evidence>
<dbReference type="InterPro" id="IPR016035">
    <property type="entry name" value="Acyl_Trfase/lysoPLipase"/>
</dbReference>